<comment type="caution">
    <text evidence="1">The sequence shown here is derived from an EMBL/GenBank/DDBJ whole genome shotgun (WGS) entry which is preliminary data.</text>
</comment>
<dbReference type="InterPro" id="IPR011006">
    <property type="entry name" value="CheY-like_superfamily"/>
</dbReference>
<dbReference type="EMBL" id="WWEN01000003">
    <property type="protein sequence ID" value="MYM55289.1"/>
    <property type="molecule type" value="Genomic_DNA"/>
</dbReference>
<dbReference type="InterPro" id="IPR027417">
    <property type="entry name" value="P-loop_NTPase"/>
</dbReference>
<protein>
    <recommendedName>
        <fullName evidence="3">Pilus assembly protein CpaE</fullName>
    </recommendedName>
</protein>
<evidence type="ECO:0000313" key="2">
    <source>
        <dbReference type="Proteomes" id="UP000479043"/>
    </source>
</evidence>
<proteinExistence type="predicted"/>
<evidence type="ECO:0000313" key="1">
    <source>
        <dbReference type="EMBL" id="MYM55289.1"/>
    </source>
</evidence>
<gene>
    <name evidence="1" type="ORF">GR167_08230</name>
</gene>
<accession>A0A6L8LQ49</accession>
<dbReference type="Gene3D" id="3.40.50.2300">
    <property type="match status" value="1"/>
</dbReference>
<name>A0A6L8LQ49_9RHOB</name>
<dbReference type="Proteomes" id="UP000479043">
    <property type="component" value="Unassembled WGS sequence"/>
</dbReference>
<keyword evidence="2" id="KW-1185">Reference proteome</keyword>
<sequence length="390" mass="43348">MNLRADESLSMSNQPNVQLKLVNGPGAVSTDLETLITANRRIKFSALADEDLTQGTHLSKADVLIANLSGMDEDNVDFINKIRSLAPDMPLIVTTPPLSPQEMRVLFKFNVLDWLPAPVGPDELMDSIFKGVRARKSHSNRVHAVVSTVGGAGATTMAVSMADLAATKLFSKKGSVALFDLDFSTGNCGYVVNMVSNFNLANVVSTPRRVDGEFIRVIQQRHEHGFYLYSFKRPELNTELNGYELVLRMLDAVSAEHEQVFLDIPYYETEWKDDVFAAVNTLTLVTVLNLPAIKHTLELVDRIKQLRGSDFPVQVVFNKWETKLLGQRIGSRRLKELFGDTPLHYIPQANSLIGESIDRGVPPSAVSAHSKYLRSLLHYLKQIELEEVAG</sequence>
<dbReference type="Gene3D" id="3.40.50.300">
    <property type="entry name" value="P-loop containing nucleotide triphosphate hydrolases"/>
    <property type="match status" value="1"/>
</dbReference>
<dbReference type="AlphaFoldDB" id="A0A6L8LQ49"/>
<organism evidence="1 2">
    <name type="scientific">Thalassovita mangrovi</name>
    <dbReference type="NCBI Taxonomy" id="2692236"/>
    <lineage>
        <taxon>Bacteria</taxon>
        <taxon>Pseudomonadati</taxon>
        <taxon>Pseudomonadota</taxon>
        <taxon>Alphaproteobacteria</taxon>
        <taxon>Rhodobacterales</taxon>
        <taxon>Roseobacteraceae</taxon>
        <taxon>Thalassovita</taxon>
    </lineage>
</organism>
<dbReference type="SUPFAM" id="SSF52540">
    <property type="entry name" value="P-loop containing nucleoside triphosphate hydrolases"/>
    <property type="match status" value="1"/>
</dbReference>
<reference evidence="1 2" key="1">
    <citation type="submission" date="2020-01" db="EMBL/GenBank/DDBJ databases">
        <authorList>
            <person name="Chen S."/>
        </authorList>
    </citation>
    <scope>NUCLEOTIDE SEQUENCE [LARGE SCALE GENOMIC DNA]</scope>
    <source>
        <strain evidence="1 2">GS-10</strain>
    </source>
</reference>
<evidence type="ECO:0008006" key="3">
    <source>
        <dbReference type="Google" id="ProtNLM"/>
    </source>
</evidence>
<dbReference type="SUPFAM" id="SSF52172">
    <property type="entry name" value="CheY-like"/>
    <property type="match status" value="1"/>
</dbReference>